<keyword evidence="14" id="KW-1185">Reference proteome</keyword>
<evidence type="ECO:0008006" key="15">
    <source>
        <dbReference type="Google" id="ProtNLM"/>
    </source>
</evidence>
<name>A0A7J0DWA5_9ERIC</name>
<dbReference type="InterPro" id="IPR045249">
    <property type="entry name" value="HARBI1-like"/>
</dbReference>
<dbReference type="Pfam" id="PF12776">
    <property type="entry name" value="Myb_DNA-bind_3"/>
    <property type="match status" value="1"/>
</dbReference>
<evidence type="ECO:0000256" key="2">
    <source>
        <dbReference type="ARBA" id="ARBA00004123"/>
    </source>
</evidence>
<feature type="domain" description="Ribonuclease H1 N-terminal" evidence="10">
    <location>
        <begin position="594"/>
        <end position="627"/>
    </location>
</feature>
<proteinExistence type="inferred from homology"/>
<dbReference type="GO" id="GO:0046872">
    <property type="term" value="F:metal ion binding"/>
    <property type="evidence" value="ECO:0007669"/>
    <property type="project" value="UniProtKB-KW"/>
</dbReference>
<evidence type="ECO:0000256" key="7">
    <source>
        <dbReference type="ARBA" id="ARBA00023242"/>
    </source>
</evidence>
<dbReference type="AlphaFoldDB" id="A0A7J0DWA5"/>
<dbReference type="InterPro" id="IPR027806">
    <property type="entry name" value="HARBI1_dom"/>
</dbReference>
<evidence type="ECO:0000256" key="5">
    <source>
        <dbReference type="ARBA" id="ARBA00022723"/>
    </source>
</evidence>
<dbReference type="PANTHER" id="PTHR22930">
    <property type="match status" value="1"/>
</dbReference>
<dbReference type="InterPro" id="IPR009027">
    <property type="entry name" value="Ribosomal_bL9/RNase_H1_N"/>
</dbReference>
<comment type="caution">
    <text evidence="13">The sequence shown here is derived from an EMBL/GenBank/DDBJ whole genome shotgun (WGS) entry which is preliminary data.</text>
</comment>
<organism evidence="13 14">
    <name type="scientific">Actinidia rufa</name>
    <dbReference type="NCBI Taxonomy" id="165716"/>
    <lineage>
        <taxon>Eukaryota</taxon>
        <taxon>Viridiplantae</taxon>
        <taxon>Streptophyta</taxon>
        <taxon>Embryophyta</taxon>
        <taxon>Tracheophyta</taxon>
        <taxon>Spermatophyta</taxon>
        <taxon>Magnoliopsida</taxon>
        <taxon>eudicotyledons</taxon>
        <taxon>Gunneridae</taxon>
        <taxon>Pentapetalae</taxon>
        <taxon>asterids</taxon>
        <taxon>Ericales</taxon>
        <taxon>Actinidiaceae</taxon>
        <taxon>Actinidia</taxon>
    </lineage>
</organism>
<evidence type="ECO:0000256" key="3">
    <source>
        <dbReference type="ARBA" id="ARBA00006958"/>
    </source>
</evidence>
<evidence type="ECO:0000259" key="12">
    <source>
        <dbReference type="Pfam" id="PF13359"/>
    </source>
</evidence>
<evidence type="ECO:0000259" key="11">
    <source>
        <dbReference type="Pfam" id="PF12776"/>
    </source>
</evidence>
<dbReference type="Pfam" id="PF01693">
    <property type="entry name" value="Cauli_VI"/>
    <property type="match status" value="1"/>
</dbReference>
<feature type="domain" description="DDE Tnp4" evidence="12">
    <location>
        <begin position="72"/>
        <end position="232"/>
    </location>
</feature>
<feature type="region of interest" description="Disordered" evidence="8">
    <location>
        <begin position="475"/>
        <end position="499"/>
    </location>
</feature>
<accession>A0A7J0DWA5</accession>
<dbReference type="Proteomes" id="UP000585474">
    <property type="component" value="Unassembled WGS sequence"/>
</dbReference>
<comment type="similarity">
    <text evidence="3">Belongs to the HARBI1 family.</text>
</comment>
<dbReference type="GO" id="GO:0016787">
    <property type="term" value="F:hydrolase activity"/>
    <property type="evidence" value="ECO:0007669"/>
    <property type="project" value="UniProtKB-KW"/>
</dbReference>
<keyword evidence="5" id="KW-0479">Metal-binding</keyword>
<keyword evidence="4" id="KW-0540">Nuclease</keyword>
<keyword evidence="9" id="KW-0812">Transmembrane</keyword>
<evidence type="ECO:0000313" key="13">
    <source>
        <dbReference type="EMBL" id="GFS42850.1"/>
    </source>
</evidence>
<dbReference type="Gene3D" id="3.40.970.10">
    <property type="entry name" value="Ribonuclease H1, N-terminal domain"/>
    <property type="match status" value="1"/>
</dbReference>
<gene>
    <name evidence="13" type="ORF">Acr_00g0082040</name>
</gene>
<keyword evidence="7" id="KW-0539">Nucleus</keyword>
<sequence length="696" mass="79677">MFLWTLAHHKKNHNIKFAFMRSGQTVSKYFNDVLHSVLRLQGVLLKMPEPIVANCTDERWRWRWFQNCLGALDGTYVKVLVPSVDKPRYRTRKGKIATNVLDVCSQDMQFIYVLPGWEGSASDSRVLRDAITRQNGLRVPTGQYYLVDAGYTNGEGFLAPYRGQRYHLSTWRGGPIPNTPEEYFNMKHSSARNIIERAFGLLKIRWAILRSYSYFPIKTQSRIIIACCLLHNLIKREMPVDPREHLLDENQLSPPPLVDEYIDVVEPSDQWSDWRATLASQMYNEWKTNRGMSKRPAKSSTRRFWTKREEEFLMGCMKDLFDQDTKWKLDCGQFKGGFYGECEKKIRCAFPGTDLRANPHIESKIKMWRRQYHLLQDMLKTSGFGWDDVEKSILVDSDDVWDNYVRREKDVKGMRNKSFPYYEDWLVLFGKDRANGDLAKGPTDSVAAIETKETTKEQEPESLVLQFSAADMESMSATGGTSSAPSSSHANSKKRGRAAEGISKGLADMADAFGIMFENTNNRMAEIAYRIGYAHDLSQQRRQVNAELSQLPLDSNQRLRAATMIVQDAQRMDLFFSLSQEEKVEWVFMLLSGNPGIYNTWAACSQQVYGFPRAVYKKYGSWDEANNAWLMDVASSKPIIGTELAHPLLQPIEQSRNDQENFTSSGLSHGALYLLCFLLGVAVALLIAFIGIYFLG</sequence>
<keyword evidence="9" id="KW-0472">Membrane</keyword>
<dbReference type="GO" id="GO:0005634">
    <property type="term" value="C:nucleus"/>
    <property type="evidence" value="ECO:0007669"/>
    <property type="project" value="UniProtKB-SubCell"/>
</dbReference>
<reference evidence="14" key="1">
    <citation type="submission" date="2019-07" db="EMBL/GenBank/DDBJ databases">
        <title>De Novo Assembly of kiwifruit Actinidia rufa.</title>
        <authorList>
            <person name="Sugita-Konishi S."/>
            <person name="Sato K."/>
            <person name="Mori E."/>
            <person name="Abe Y."/>
            <person name="Kisaki G."/>
            <person name="Hamano K."/>
            <person name="Suezawa K."/>
            <person name="Otani M."/>
            <person name="Fukuda T."/>
            <person name="Manabe T."/>
            <person name="Gomi K."/>
            <person name="Tabuchi M."/>
            <person name="Akimitsu K."/>
            <person name="Kataoka I."/>
        </authorList>
    </citation>
    <scope>NUCLEOTIDE SEQUENCE [LARGE SCALE GENOMIC DNA]</scope>
    <source>
        <strain evidence="14">cv. Fuchu</strain>
    </source>
</reference>
<dbReference type="SUPFAM" id="SSF55658">
    <property type="entry name" value="L9 N-domain-like"/>
    <property type="match status" value="1"/>
</dbReference>
<evidence type="ECO:0000313" key="14">
    <source>
        <dbReference type="Proteomes" id="UP000585474"/>
    </source>
</evidence>
<evidence type="ECO:0000259" key="10">
    <source>
        <dbReference type="Pfam" id="PF01693"/>
    </source>
</evidence>
<evidence type="ECO:0000256" key="8">
    <source>
        <dbReference type="SAM" id="MobiDB-lite"/>
    </source>
</evidence>
<feature type="domain" description="Myb/SANT-like" evidence="11">
    <location>
        <begin position="305"/>
        <end position="404"/>
    </location>
</feature>
<dbReference type="InterPro" id="IPR011320">
    <property type="entry name" value="RNase_H1_N"/>
</dbReference>
<keyword evidence="9" id="KW-1133">Transmembrane helix</keyword>
<dbReference type="InterPro" id="IPR037056">
    <property type="entry name" value="RNase_H1_N_sf"/>
</dbReference>
<evidence type="ECO:0000256" key="6">
    <source>
        <dbReference type="ARBA" id="ARBA00022801"/>
    </source>
</evidence>
<dbReference type="PANTHER" id="PTHR22930:SF281">
    <property type="entry name" value="NUCLEASE"/>
    <property type="match status" value="1"/>
</dbReference>
<feature type="compositionally biased region" description="Low complexity" evidence="8">
    <location>
        <begin position="475"/>
        <end position="488"/>
    </location>
</feature>
<comment type="subcellular location">
    <subcellularLocation>
        <location evidence="2">Nucleus</location>
    </subcellularLocation>
</comment>
<evidence type="ECO:0000256" key="9">
    <source>
        <dbReference type="SAM" id="Phobius"/>
    </source>
</evidence>
<comment type="cofactor">
    <cofactor evidence="1">
        <name>a divalent metal cation</name>
        <dbReference type="ChEBI" id="CHEBI:60240"/>
    </cofactor>
</comment>
<evidence type="ECO:0000256" key="1">
    <source>
        <dbReference type="ARBA" id="ARBA00001968"/>
    </source>
</evidence>
<keyword evidence="6" id="KW-0378">Hydrolase</keyword>
<dbReference type="GO" id="GO:0004518">
    <property type="term" value="F:nuclease activity"/>
    <property type="evidence" value="ECO:0007669"/>
    <property type="project" value="UniProtKB-KW"/>
</dbReference>
<evidence type="ECO:0000256" key="4">
    <source>
        <dbReference type="ARBA" id="ARBA00022722"/>
    </source>
</evidence>
<protein>
    <recommendedName>
        <fullName evidence="15">PIF / Ping-Pong family of plant transposase</fullName>
    </recommendedName>
</protein>
<dbReference type="Pfam" id="PF13359">
    <property type="entry name" value="DDE_Tnp_4"/>
    <property type="match status" value="1"/>
</dbReference>
<feature type="transmembrane region" description="Helical" evidence="9">
    <location>
        <begin position="671"/>
        <end position="695"/>
    </location>
</feature>
<dbReference type="InterPro" id="IPR024752">
    <property type="entry name" value="Myb/SANT-like_dom"/>
</dbReference>
<dbReference type="EMBL" id="BJWL01000405">
    <property type="protein sequence ID" value="GFS42850.1"/>
    <property type="molecule type" value="Genomic_DNA"/>
</dbReference>
<dbReference type="OrthoDB" id="1699974at2759"/>